<sequence>MTSGSETKTSKTPSGALKIRSSMIKGGSFKNERIASKARHRKFRERPGWSEMDEQFEEGGCECSSENADCEELRDDDEEAMDRRLDILIVL</sequence>
<comment type="caution">
    <text evidence="1">The sequence shown here is derived from an EMBL/GenBank/DDBJ whole genome shotgun (WGS) entry which is preliminary data.</text>
</comment>
<gene>
    <name evidence="1" type="ORF">VTL71DRAFT_13895</name>
</gene>
<organism evidence="1 2">
    <name type="scientific">Oculimacula yallundae</name>
    <dbReference type="NCBI Taxonomy" id="86028"/>
    <lineage>
        <taxon>Eukaryota</taxon>
        <taxon>Fungi</taxon>
        <taxon>Dikarya</taxon>
        <taxon>Ascomycota</taxon>
        <taxon>Pezizomycotina</taxon>
        <taxon>Leotiomycetes</taxon>
        <taxon>Helotiales</taxon>
        <taxon>Ploettnerulaceae</taxon>
        <taxon>Oculimacula</taxon>
    </lineage>
</organism>
<reference evidence="1 2" key="1">
    <citation type="journal article" date="2024" name="Commun. Biol.">
        <title>Comparative genomic analysis of thermophilic fungi reveals convergent evolutionary adaptations and gene losses.</title>
        <authorList>
            <person name="Steindorff A.S."/>
            <person name="Aguilar-Pontes M.V."/>
            <person name="Robinson A.J."/>
            <person name="Andreopoulos B."/>
            <person name="LaButti K."/>
            <person name="Kuo A."/>
            <person name="Mondo S."/>
            <person name="Riley R."/>
            <person name="Otillar R."/>
            <person name="Haridas S."/>
            <person name="Lipzen A."/>
            <person name="Grimwood J."/>
            <person name="Schmutz J."/>
            <person name="Clum A."/>
            <person name="Reid I.D."/>
            <person name="Moisan M.C."/>
            <person name="Butler G."/>
            <person name="Nguyen T.T.M."/>
            <person name="Dewar K."/>
            <person name="Conant G."/>
            <person name="Drula E."/>
            <person name="Henrissat B."/>
            <person name="Hansel C."/>
            <person name="Singer S."/>
            <person name="Hutchinson M.I."/>
            <person name="de Vries R.P."/>
            <person name="Natvig D.O."/>
            <person name="Powell A.J."/>
            <person name="Tsang A."/>
            <person name="Grigoriev I.V."/>
        </authorList>
    </citation>
    <scope>NUCLEOTIDE SEQUENCE [LARGE SCALE GENOMIC DNA]</scope>
    <source>
        <strain evidence="1 2">CBS 494.80</strain>
    </source>
</reference>
<keyword evidence="2" id="KW-1185">Reference proteome</keyword>
<accession>A0ABR4CLQ4</accession>
<evidence type="ECO:0000313" key="2">
    <source>
        <dbReference type="Proteomes" id="UP001595075"/>
    </source>
</evidence>
<protein>
    <submittedName>
        <fullName evidence="1">Uncharacterized protein</fullName>
    </submittedName>
</protein>
<name>A0ABR4CLQ4_9HELO</name>
<dbReference type="EMBL" id="JAZHXI010000006">
    <property type="protein sequence ID" value="KAL2070869.1"/>
    <property type="molecule type" value="Genomic_DNA"/>
</dbReference>
<evidence type="ECO:0000313" key="1">
    <source>
        <dbReference type="EMBL" id="KAL2070869.1"/>
    </source>
</evidence>
<dbReference type="Proteomes" id="UP001595075">
    <property type="component" value="Unassembled WGS sequence"/>
</dbReference>
<proteinExistence type="predicted"/>